<proteinExistence type="inferred from homology"/>
<evidence type="ECO:0000313" key="7">
    <source>
        <dbReference type="EMBL" id="AUM14331.1"/>
    </source>
</evidence>
<accession>A0A2K9LQC4</accession>
<dbReference type="GO" id="GO:0005576">
    <property type="term" value="C:extracellular region"/>
    <property type="evidence" value="ECO:0007669"/>
    <property type="project" value="UniProtKB-SubCell"/>
</dbReference>
<dbReference type="SUPFAM" id="SSF69255">
    <property type="entry name" value="gp5 N-terminal domain-like"/>
    <property type="match status" value="1"/>
</dbReference>
<evidence type="ECO:0000259" key="6">
    <source>
        <dbReference type="Pfam" id="PF22178"/>
    </source>
</evidence>
<dbReference type="InterPro" id="IPR054030">
    <property type="entry name" value="Gp5_Vgr_C"/>
</dbReference>
<evidence type="ECO:0000256" key="1">
    <source>
        <dbReference type="ARBA" id="ARBA00004613"/>
    </source>
</evidence>
<dbReference type="Gene3D" id="3.55.50.10">
    <property type="entry name" value="Baseplate protein-like domains"/>
    <property type="match status" value="1"/>
</dbReference>
<evidence type="ECO:0000313" key="8">
    <source>
        <dbReference type="Proteomes" id="UP000235116"/>
    </source>
</evidence>
<dbReference type="Gene3D" id="4.10.220.110">
    <property type="match status" value="1"/>
</dbReference>
<dbReference type="InterPro" id="IPR017847">
    <property type="entry name" value="T6SS_RhsGE_Vgr_subset"/>
</dbReference>
<dbReference type="KEGG" id="kak:Kalk_18705"/>
<dbReference type="Pfam" id="PF04717">
    <property type="entry name" value="Phage_base_V"/>
    <property type="match status" value="1"/>
</dbReference>
<reference evidence="8" key="1">
    <citation type="submission" date="2017-08" db="EMBL/GenBank/DDBJ databases">
        <title>Direct submision.</title>
        <authorList>
            <person name="Kim S.-J."/>
            <person name="Rhee S.-K."/>
        </authorList>
    </citation>
    <scope>NUCLEOTIDE SEQUENCE [LARGE SCALE GENOMIC DNA]</scope>
    <source>
        <strain evidence="8">GI5</strain>
    </source>
</reference>
<evidence type="ECO:0000259" key="5">
    <source>
        <dbReference type="Pfam" id="PF04717"/>
    </source>
</evidence>
<feature type="region of interest" description="Disordered" evidence="4">
    <location>
        <begin position="1001"/>
        <end position="1035"/>
    </location>
</feature>
<keyword evidence="3" id="KW-0964">Secreted</keyword>
<keyword evidence="8" id="KW-1185">Reference proteome</keyword>
<dbReference type="InterPro" id="IPR050708">
    <property type="entry name" value="T6SS_VgrG/RHS"/>
</dbReference>
<dbReference type="Pfam" id="PF22178">
    <property type="entry name" value="Gp5_trimer_C"/>
    <property type="match status" value="1"/>
</dbReference>
<dbReference type="Pfam" id="PF05954">
    <property type="entry name" value="Phage_GPD"/>
    <property type="match status" value="1"/>
</dbReference>
<comment type="subcellular location">
    <subcellularLocation>
        <location evidence="1">Secreted</location>
    </subcellularLocation>
</comment>
<dbReference type="Gene3D" id="2.40.50.230">
    <property type="entry name" value="Gp5 N-terminal domain"/>
    <property type="match status" value="1"/>
</dbReference>
<gene>
    <name evidence="7" type="ORF">Kalk_18705</name>
</gene>
<dbReference type="InterPro" id="IPR006533">
    <property type="entry name" value="T6SS_Vgr_RhsGE"/>
</dbReference>
<name>A0A2K9LQC4_9GAMM</name>
<dbReference type="SUPFAM" id="SSF69279">
    <property type="entry name" value="Phage tail proteins"/>
    <property type="match status" value="2"/>
</dbReference>
<dbReference type="InterPro" id="IPR037026">
    <property type="entry name" value="Vgr_OB-fold_dom_sf"/>
</dbReference>
<dbReference type="RefSeq" id="WP_101895705.1">
    <property type="nucleotide sequence ID" value="NZ_CP022684.1"/>
</dbReference>
<dbReference type="Gene3D" id="2.30.110.50">
    <property type="match status" value="1"/>
</dbReference>
<dbReference type="InterPro" id="IPR006531">
    <property type="entry name" value="Gp5/Vgr_OB"/>
</dbReference>
<feature type="domain" description="Gp5/Type VI secretion system Vgr protein OB-fold" evidence="5">
    <location>
        <begin position="387"/>
        <end position="454"/>
    </location>
</feature>
<evidence type="ECO:0000256" key="3">
    <source>
        <dbReference type="ARBA" id="ARBA00022525"/>
    </source>
</evidence>
<evidence type="ECO:0000256" key="2">
    <source>
        <dbReference type="ARBA" id="ARBA00005558"/>
    </source>
</evidence>
<dbReference type="SUPFAM" id="SSF69349">
    <property type="entry name" value="Phage fibre proteins"/>
    <property type="match status" value="1"/>
</dbReference>
<organism evidence="7 8">
    <name type="scientific">Ketobacter alkanivorans</name>
    <dbReference type="NCBI Taxonomy" id="1917421"/>
    <lineage>
        <taxon>Bacteria</taxon>
        <taxon>Pseudomonadati</taxon>
        <taxon>Pseudomonadota</taxon>
        <taxon>Gammaproteobacteria</taxon>
        <taxon>Pseudomonadales</taxon>
        <taxon>Ketobacteraceae</taxon>
        <taxon>Ketobacter</taxon>
    </lineage>
</organism>
<dbReference type="NCBIfam" id="TIGR01646">
    <property type="entry name" value="vgr_GE"/>
    <property type="match status" value="1"/>
</dbReference>
<dbReference type="OrthoDB" id="9762420at2"/>
<protein>
    <submittedName>
        <fullName evidence="7">Uncharacterized protein</fullName>
    </submittedName>
</protein>
<dbReference type="PANTHER" id="PTHR32305:SF15">
    <property type="entry name" value="PROTEIN RHSA-RELATED"/>
    <property type="match status" value="1"/>
</dbReference>
<feature type="region of interest" description="Disordered" evidence="4">
    <location>
        <begin position="623"/>
        <end position="649"/>
    </location>
</feature>
<feature type="domain" description="Gp5/Type VI secretion system Vgr C-terminal trimerisation" evidence="6">
    <location>
        <begin position="471"/>
        <end position="577"/>
    </location>
</feature>
<comment type="similarity">
    <text evidence="2">Belongs to the VgrG protein family.</text>
</comment>
<dbReference type="PANTHER" id="PTHR32305">
    <property type="match status" value="1"/>
</dbReference>
<sequence>MTTSPANSSRFSIAIHGMDDSFRLTALKGASAIGDLYQYDICCASKSQKIKLEDLLNHSVLVTVHDLSGGKAPRFLRGIVSEASYLNQGKEYSEYRLTVVPALWVCTQKHNFRIFQEQTPNAIITQILKEHGIQGDLFSDQTSSAPQRNYCVQYGESDYAFITRLMQEEGWHYHFQNTDQKQILILGDTNKVFNTKNGSETLRYEQESSRPQDEECVHQLNSRYDLTTGAIRISDFNFEKPTLGLQAISKGQFSQLEHYHHPGQFMEPGRGKQLSQRYLEQAEYQLHLIDMETHSIHCEAGQWMSLEKHPNAKLNQRYLIIHSELIAEQPQSLDSGASNKPPRCISRLRCIPFTTPFRPYWGHVKPMVSGPHNAIVTGPKGEEIYTDRYGRIKAQFYWDREGQGNENTSCWIRVNQPMAGVQWGGIALPRIGQEVIIDFEHGDPDRPVMTGRVYNGQNLPPYTLPANKTRSALKSLSSPGGGGYHELRLEDKKGSEQIFIRSEKDLDLRILNDLKSHTDNDQHLSVGGQLAEETGKDHHSTIGANQNDDVGQNLSITTGKDLHLKISGAHVIESGNAIHIKAGSKAILQGGTSLSVKAGAGVITLDPSGVAIMGPLVRINEGGGGGSAQAANPTQPGNPAEADNDAPGAKLRAASAASTPLPAAIDFDRAKAQLAALQQADAMQAPFVEECPECALFTQQQGALAAGEPVPEAEEESDTLGLVCIDADGSPAANLPYSVTLADGSTRNGTLNSEGKAQLSGVTPGNATVEYTSDADEAEIQATRKEIAGVLTDIIACEYQEKAAIDAEYAKQGALGQWWEEEKAKARGAGKSVLGLLSFLKEANDLTPLNQFINAHKVAWDSWRNTDDRPYLQRFTDNFTESQFKDTADVLGFDPRSISREDLANAWAMANFVWDDPETQKLLIQFGGDYIAAQHKLEILEFGAGAATEIAIDVVITALTAGAGAALIAGTKLHYLDKFKKLGPLFKKLADIRKKLFKKGKKTGQTGGEIPEQLGKPEAVELKRKRTPDELDSSVNSKRIAPTGLADAGNILKERRKQIASEGYKPKYSDEELAHMAQHSDVGDERFQVRFMDEGYLNDRDTPDQALSGKMGVTMEGATGKGAKYWSTSLDQIEDADTDPKLISKKLGLEYNPDKKYALVIVDTEKSTSLTGVKSVPATFEKVSEFANTELPKDFPKNLTDEMMTPEFQTKYAEQYQTAVDQKYLPDQWSKDTASFEDYLKSTGMPEEERNIMLKRMQMHDKIGNNQEYLGNGLTKDLNPNSANEFGAVETLNFERREVNLKQLQDAGAINIITGLTPL</sequence>
<dbReference type="NCBIfam" id="TIGR03361">
    <property type="entry name" value="VI_Rhs_Vgr"/>
    <property type="match status" value="1"/>
</dbReference>
<evidence type="ECO:0000256" key="4">
    <source>
        <dbReference type="SAM" id="MobiDB-lite"/>
    </source>
</evidence>
<dbReference type="Proteomes" id="UP000235116">
    <property type="component" value="Chromosome"/>
</dbReference>
<dbReference type="EMBL" id="CP022684">
    <property type="protein sequence ID" value="AUM14331.1"/>
    <property type="molecule type" value="Genomic_DNA"/>
</dbReference>